<keyword evidence="3 8" id="KW-0812">Transmembrane</keyword>
<dbReference type="GO" id="GO:0022841">
    <property type="term" value="F:potassium ion leak channel activity"/>
    <property type="evidence" value="ECO:0007669"/>
    <property type="project" value="TreeGrafter"/>
</dbReference>
<dbReference type="Gene3D" id="1.10.287.70">
    <property type="match status" value="1"/>
</dbReference>
<keyword evidence="4 9" id="KW-1133">Transmembrane helix</keyword>
<evidence type="ECO:0000313" key="11">
    <source>
        <dbReference type="EMBL" id="CAD5223586.1"/>
    </source>
</evidence>
<accession>A0A811L7S3</accession>
<evidence type="ECO:0000256" key="8">
    <source>
        <dbReference type="RuleBase" id="RU003857"/>
    </source>
</evidence>
<feature type="domain" description="Potassium channel" evidence="10">
    <location>
        <begin position="136"/>
        <end position="189"/>
    </location>
</feature>
<dbReference type="AlphaFoldDB" id="A0A811L7S3"/>
<dbReference type="Pfam" id="PF07885">
    <property type="entry name" value="Ion_trans_2"/>
    <property type="match status" value="2"/>
</dbReference>
<feature type="domain" description="Potassium channel" evidence="10">
    <location>
        <begin position="260"/>
        <end position="328"/>
    </location>
</feature>
<comment type="similarity">
    <text evidence="8">Belongs to the two pore domain potassium channel (TC 1.A.1.8) family.</text>
</comment>
<proteinExistence type="inferred from homology"/>
<dbReference type="EMBL" id="CAJFCW020000005">
    <property type="protein sequence ID" value="CAG9118260.1"/>
    <property type="molecule type" value="Genomic_DNA"/>
</dbReference>
<evidence type="ECO:0000256" key="7">
    <source>
        <dbReference type="ARBA" id="ARBA00023303"/>
    </source>
</evidence>
<evidence type="ECO:0000256" key="4">
    <source>
        <dbReference type="ARBA" id="ARBA00022989"/>
    </source>
</evidence>
<dbReference type="EMBL" id="CAJFDH010000005">
    <property type="protein sequence ID" value="CAD5223586.1"/>
    <property type="molecule type" value="Genomic_DNA"/>
</dbReference>
<dbReference type="InterPro" id="IPR013099">
    <property type="entry name" value="K_chnl_dom"/>
</dbReference>
<feature type="transmembrane region" description="Helical" evidence="9">
    <location>
        <begin position="307"/>
        <end position="327"/>
    </location>
</feature>
<dbReference type="Proteomes" id="UP000614601">
    <property type="component" value="Unassembled WGS sequence"/>
</dbReference>
<feature type="transmembrane region" description="Helical" evidence="9">
    <location>
        <begin position="254"/>
        <end position="275"/>
    </location>
</feature>
<evidence type="ECO:0000256" key="1">
    <source>
        <dbReference type="ARBA" id="ARBA00004141"/>
    </source>
</evidence>
<feature type="transmembrane region" description="Helical" evidence="9">
    <location>
        <begin position="37"/>
        <end position="57"/>
    </location>
</feature>
<comment type="caution">
    <text evidence="11">The sequence shown here is derived from an EMBL/GenBank/DDBJ whole genome shotgun (WGS) entry which is preliminary data.</text>
</comment>
<evidence type="ECO:0000259" key="10">
    <source>
        <dbReference type="Pfam" id="PF07885"/>
    </source>
</evidence>
<dbReference type="GO" id="GO:0015271">
    <property type="term" value="F:outward rectifier potassium channel activity"/>
    <property type="evidence" value="ECO:0007669"/>
    <property type="project" value="TreeGrafter"/>
</dbReference>
<organism evidence="11 12">
    <name type="scientific">Bursaphelenchus okinawaensis</name>
    <dbReference type="NCBI Taxonomy" id="465554"/>
    <lineage>
        <taxon>Eukaryota</taxon>
        <taxon>Metazoa</taxon>
        <taxon>Ecdysozoa</taxon>
        <taxon>Nematoda</taxon>
        <taxon>Chromadorea</taxon>
        <taxon>Rhabditida</taxon>
        <taxon>Tylenchina</taxon>
        <taxon>Tylenchomorpha</taxon>
        <taxon>Aphelenchoidea</taxon>
        <taxon>Aphelenchoididae</taxon>
        <taxon>Bursaphelenchus</taxon>
    </lineage>
</organism>
<feature type="transmembrane region" description="Helical" evidence="9">
    <location>
        <begin position="282"/>
        <end position="301"/>
    </location>
</feature>
<reference evidence="11" key="1">
    <citation type="submission" date="2020-09" db="EMBL/GenBank/DDBJ databases">
        <authorList>
            <person name="Kikuchi T."/>
        </authorList>
    </citation>
    <scope>NUCLEOTIDE SEQUENCE</scope>
    <source>
        <strain evidence="11">SH1</strain>
    </source>
</reference>
<keyword evidence="12" id="KW-1185">Reference proteome</keyword>
<dbReference type="PANTHER" id="PTHR11003:SF324">
    <property type="entry name" value="POTASSIUM CHANNEL DOMAIN-CONTAINING PROTEIN"/>
    <property type="match status" value="1"/>
</dbReference>
<dbReference type="SUPFAM" id="SSF81324">
    <property type="entry name" value="Voltage-gated potassium channels"/>
    <property type="match status" value="2"/>
</dbReference>
<dbReference type="GO" id="GO:0030322">
    <property type="term" value="P:stabilization of membrane potential"/>
    <property type="evidence" value="ECO:0007669"/>
    <property type="project" value="TreeGrafter"/>
</dbReference>
<dbReference type="InterPro" id="IPR003280">
    <property type="entry name" value="2pore_dom_K_chnl"/>
</dbReference>
<sequence length="536" mass="61843">MIFKYTRHPRVQRRVEAVEMFWNLVTDKYHKYHASHIVMALIIILYSLFGAVVFVALEDGNEKAHIQERHRTAVVKQDIARNGLITEMQYIFFRYVNITALHQRPFQEILDRYDAQMNFKLEADKKDRIDMIYEKSRWDIWGGLYYSITLYTTIGYGDIAARTFYGRLFTIFYAIGGIPLVITVLNIWGGGLFELMQSIWNNYIMRCVNMFKSTKKRKPVAEYDEFDGEFGDDACVDLLEKKDEFEIQKPQLPLQLALFVFVLWIGLCTVVFMLIQKWDFFTALYYCAISLTTIGLGDITVSHQIGVISAILIMLGLSVVSMSINIIQLHIEYVFAKIIKSIDNDFKRILVEERRKMSIATSMSDQNIVRKNTSTVLSIPVPTLEEQEDYRRRSTAAELNQEDVDAIRKYASSMSVMDKMLVQLMSSHQKKMLNERVAEKNKMRNKYTQTDEKKISTAAQTENGKNNELGGFVRTSMISTDSESEEEDNTPVGANLMSSPSAMVNIGVARPGQNIQRPQRKRGLSRKKLYIYNIGD</sequence>
<dbReference type="PANTHER" id="PTHR11003">
    <property type="entry name" value="POTASSIUM CHANNEL, SUBFAMILY K"/>
    <property type="match status" value="1"/>
</dbReference>
<keyword evidence="7 8" id="KW-0407">Ion channel</keyword>
<comment type="subcellular location">
    <subcellularLocation>
        <location evidence="1">Membrane</location>
        <topology evidence="1">Multi-pass membrane protein</topology>
    </subcellularLocation>
</comment>
<protein>
    <recommendedName>
        <fullName evidence="10">Potassium channel domain-containing protein</fullName>
    </recommendedName>
</protein>
<feature type="transmembrane region" description="Helical" evidence="9">
    <location>
        <begin position="168"/>
        <end position="188"/>
    </location>
</feature>
<evidence type="ECO:0000256" key="5">
    <source>
        <dbReference type="ARBA" id="ARBA00023065"/>
    </source>
</evidence>
<evidence type="ECO:0000256" key="2">
    <source>
        <dbReference type="ARBA" id="ARBA00022448"/>
    </source>
</evidence>
<feature type="transmembrane region" description="Helical" evidence="9">
    <location>
        <begin position="140"/>
        <end position="161"/>
    </location>
</feature>
<gene>
    <name evidence="11" type="ORF">BOKJ2_LOCUS10356</name>
</gene>
<keyword evidence="5 8" id="KW-0406">Ion transport</keyword>
<dbReference type="Proteomes" id="UP000783686">
    <property type="component" value="Unassembled WGS sequence"/>
</dbReference>
<dbReference type="PRINTS" id="PR01333">
    <property type="entry name" value="2POREKCHANEL"/>
</dbReference>
<dbReference type="OrthoDB" id="297496at2759"/>
<keyword evidence="6 9" id="KW-0472">Membrane</keyword>
<evidence type="ECO:0000256" key="3">
    <source>
        <dbReference type="ARBA" id="ARBA00022692"/>
    </source>
</evidence>
<dbReference type="GO" id="GO:0005886">
    <property type="term" value="C:plasma membrane"/>
    <property type="evidence" value="ECO:0007669"/>
    <property type="project" value="TreeGrafter"/>
</dbReference>
<evidence type="ECO:0000256" key="9">
    <source>
        <dbReference type="SAM" id="Phobius"/>
    </source>
</evidence>
<evidence type="ECO:0000256" key="6">
    <source>
        <dbReference type="ARBA" id="ARBA00023136"/>
    </source>
</evidence>
<evidence type="ECO:0000313" key="12">
    <source>
        <dbReference type="Proteomes" id="UP000614601"/>
    </source>
</evidence>
<name>A0A811L7S3_9BILA</name>
<keyword evidence="2 8" id="KW-0813">Transport</keyword>